<organism evidence="2 3">
    <name type="scientific">Burkholderia humptydooensis MSMB43</name>
    <dbReference type="NCBI Taxonomy" id="441157"/>
    <lineage>
        <taxon>Bacteria</taxon>
        <taxon>Pseudomonadati</taxon>
        <taxon>Pseudomonadota</taxon>
        <taxon>Betaproteobacteria</taxon>
        <taxon>Burkholderiales</taxon>
        <taxon>Burkholderiaceae</taxon>
        <taxon>Burkholderia</taxon>
        <taxon>pseudomallei group</taxon>
    </lineage>
</organism>
<sequence>MKDNSRCLNRILANTPDPNIAMTIPYFLETRGIAMADGQLFAEGRELDVFGDSLDTQDIFSLAMTASLELRGQPVVCQDLLPELSMRIEAHPLPAGGNPGGLMQYIDHAWRSVAEVLIQRHGRLERDECVTLTAPAGVHMTLARTSGLAALPPHAMRLRVDYSPVILARFLVARHELPLIQQSHRTTAPFASVKQPHPPRLAPDTPSIAELIREALIKTEQAADDRFARLPMPVRYRASGALGAWSRVRAAAGPSGTELTKRLRDDPISLMRSDFGTYLEWWSNGSPTLFRSTDDRARGHGTLCWQMFDACEGVLFEPTPPLHHLLDDAFIADDVPVGTIELPAETMCIIPDPSWWGHRGGLDAIMLFRRGPGSHSGYATSDVINVLFWTDVRAESWLETGNIAIPLDDPQRTIRQFLDGIGADLTQKQEVDADTIAATVQHWRRVLDYAIKMLLYLATGEAQVVQDRAYTNAPRDFGGLGKRKRTERLAQIEMLYDRHVIGPAVLDAAPAASSPSDGTHREVRGHWRRPHFKMQPHGPQRSLRKLVFIGPTLVRADRLGLA</sequence>
<evidence type="ECO:0000256" key="1">
    <source>
        <dbReference type="SAM" id="MobiDB-lite"/>
    </source>
</evidence>
<evidence type="ECO:0000313" key="2">
    <source>
        <dbReference type="EMBL" id="EIP85071.1"/>
    </source>
</evidence>
<evidence type="ECO:0000313" key="3">
    <source>
        <dbReference type="Proteomes" id="UP000004682"/>
    </source>
</evidence>
<name>A0ABN0FYV6_9BURK</name>
<feature type="region of interest" description="Disordered" evidence="1">
    <location>
        <begin position="508"/>
        <end position="538"/>
    </location>
</feature>
<accession>A0ABN0FYV6</accession>
<dbReference type="Proteomes" id="UP000004682">
    <property type="component" value="Unassembled WGS sequence"/>
</dbReference>
<dbReference type="InterPro" id="IPR058915">
    <property type="entry name" value="AcrVA2-like"/>
</dbReference>
<reference evidence="3" key="1">
    <citation type="journal article" date="2012" name="J. Bacteriol.">
        <title>Revised Genome Sequence of Burkholderia thailandensis MSMB43 with Improved Annotation.</title>
        <authorList>
            <person name="Zhuo Y."/>
            <person name="Liu L."/>
            <person name="Wang Q."/>
            <person name="Liu X."/>
            <person name="Ren B."/>
            <person name="Liu M."/>
            <person name="Ni P."/>
            <person name="Cheng Y.Q."/>
            <person name="Zhang L."/>
        </authorList>
    </citation>
    <scope>NUCLEOTIDE SEQUENCE [LARGE SCALE GENOMIC DNA]</scope>
    <source>
        <strain evidence="3">MSMB43</strain>
    </source>
</reference>
<dbReference type="EMBL" id="JH692069">
    <property type="protein sequence ID" value="EIP85071.1"/>
    <property type="molecule type" value="Genomic_DNA"/>
</dbReference>
<dbReference type="Pfam" id="PF26125">
    <property type="entry name" value="AcrVA2-like"/>
    <property type="match status" value="1"/>
</dbReference>
<protein>
    <submittedName>
        <fullName evidence="2">Uncharacterized protein</fullName>
    </submittedName>
</protein>
<gene>
    <name evidence="2" type="ORF">A33K_18343</name>
</gene>
<proteinExistence type="predicted"/>
<keyword evidence="3" id="KW-1185">Reference proteome</keyword>